<evidence type="ECO:0000256" key="9">
    <source>
        <dbReference type="SAM" id="MobiDB-lite"/>
    </source>
</evidence>
<feature type="region of interest" description="Disordered" evidence="9">
    <location>
        <begin position="1824"/>
        <end position="1848"/>
    </location>
</feature>
<feature type="domain" description="Mediator complex subunit Med13 C-terminal" evidence="10">
    <location>
        <begin position="1651"/>
        <end position="2139"/>
    </location>
</feature>
<keyword evidence="4 8" id="KW-0805">Transcription regulation</keyword>
<dbReference type="GO" id="GO:0003712">
    <property type="term" value="F:transcription coregulator activity"/>
    <property type="evidence" value="ECO:0007669"/>
    <property type="project" value="InterPro"/>
</dbReference>
<dbReference type="GO" id="GO:0006357">
    <property type="term" value="P:regulation of transcription by RNA polymerase II"/>
    <property type="evidence" value="ECO:0007669"/>
    <property type="project" value="InterPro"/>
</dbReference>
<comment type="subunit">
    <text evidence="8">Component of the SRB8-11 complex, which itself associates with the Mediator complex.</text>
</comment>
<feature type="compositionally biased region" description="Basic and acidic residues" evidence="9">
    <location>
        <begin position="1529"/>
        <end position="1540"/>
    </location>
</feature>
<feature type="region of interest" description="Disordered" evidence="9">
    <location>
        <begin position="805"/>
        <end position="848"/>
    </location>
</feature>
<comment type="function">
    <text evidence="8">Component of the SRB8-11 complex. The SRB8-11 complex is a regulatory module of the Mediator complex which is itself involved in regulation of basal and activated RNA polymerase II-dependent transcription. The SRB8-11 complex may be involved in the transcriptional repression of a subset of genes regulated by Mediator. It may inhibit the association of the Mediator complex with RNA polymerase II to form the holoenzyme complex.</text>
</comment>
<comment type="caution">
    <text evidence="11">The sequence shown here is derived from an EMBL/GenBank/DDBJ whole genome shotgun (WGS) entry which is preliminary data.</text>
</comment>
<evidence type="ECO:0000256" key="2">
    <source>
        <dbReference type="ARBA" id="ARBA00009354"/>
    </source>
</evidence>
<dbReference type="EMBL" id="JANBPU010000116">
    <property type="protein sequence ID" value="KAJ1916082.1"/>
    <property type="molecule type" value="Genomic_DNA"/>
</dbReference>
<feature type="compositionally biased region" description="Polar residues" evidence="9">
    <location>
        <begin position="1837"/>
        <end position="1848"/>
    </location>
</feature>
<accession>A0A9W7ZT56</accession>
<evidence type="ECO:0000259" key="10">
    <source>
        <dbReference type="Pfam" id="PF06333"/>
    </source>
</evidence>
<keyword evidence="7 8" id="KW-0539">Nucleus</keyword>
<evidence type="ECO:0000256" key="3">
    <source>
        <dbReference type="ARBA" id="ARBA00022491"/>
    </source>
</evidence>
<comment type="subcellular location">
    <subcellularLocation>
        <location evidence="1 8">Nucleus</location>
    </subcellularLocation>
</comment>
<organism evidence="11 12">
    <name type="scientific">Mycoemilia scoparia</name>
    <dbReference type="NCBI Taxonomy" id="417184"/>
    <lineage>
        <taxon>Eukaryota</taxon>
        <taxon>Fungi</taxon>
        <taxon>Fungi incertae sedis</taxon>
        <taxon>Zoopagomycota</taxon>
        <taxon>Kickxellomycotina</taxon>
        <taxon>Kickxellomycetes</taxon>
        <taxon>Kickxellales</taxon>
        <taxon>Kickxellaceae</taxon>
        <taxon>Mycoemilia</taxon>
    </lineage>
</organism>
<protein>
    <recommendedName>
        <fullName evidence="8">Mediator of RNA polymerase II transcription subunit 13</fullName>
    </recommendedName>
    <alternativeName>
        <fullName evidence="8">Mediator complex subunit 13</fullName>
    </alternativeName>
</protein>
<feature type="compositionally biased region" description="Basic and acidic residues" evidence="9">
    <location>
        <begin position="1824"/>
        <end position="1836"/>
    </location>
</feature>
<feature type="compositionally biased region" description="Low complexity" evidence="9">
    <location>
        <begin position="556"/>
        <end position="573"/>
    </location>
</feature>
<evidence type="ECO:0000256" key="1">
    <source>
        <dbReference type="ARBA" id="ARBA00004123"/>
    </source>
</evidence>
<keyword evidence="3 8" id="KW-0678">Repressor</keyword>
<feature type="region of interest" description="Disordered" evidence="9">
    <location>
        <begin position="388"/>
        <end position="478"/>
    </location>
</feature>
<feature type="compositionally biased region" description="Basic and acidic residues" evidence="9">
    <location>
        <begin position="574"/>
        <end position="590"/>
    </location>
</feature>
<name>A0A9W7ZT56_9FUNG</name>
<evidence type="ECO:0000313" key="12">
    <source>
        <dbReference type="Proteomes" id="UP001150538"/>
    </source>
</evidence>
<dbReference type="OrthoDB" id="10682660at2759"/>
<feature type="region of interest" description="Disordered" evidence="9">
    <location>
        <begin position="529"/>
        <end position="590"/>
    </location>
</feature>
<keyword evidence="5 8" id="KW-0010">Activator</keyword>
<dbReference type="InterPro" id="IPR009401">
    <property type="entry name" value="Med13_C"/>
</dbReference>
<keyword evidence="12" id="KW-1185">Reference proteome</keyword>
<gene>
    <name evidence="11" type="ORF">H4219_003983</name>
</gene>
<feature type="compositionally biased region" description="Basic and acidic residues" evidence="9">
    <location>
        <begin position="296"/>
        <end position="315"/>
    </location>
</feature>
<keyword evidence="6 8" id="KW-0804">Transcription</keyword>
<feature type="region of interest" description="Disordered" evidence="9">
    <location>
        <begin position="1868"/>
        <end position="1916"/>
    </location>
</feature>
<feature type="compositionally biased region" description="Basic and acidic residues" evidence="9">
    <location>
        <begin position="448"/>
        <end position="477"/>
    </location>
</feature>
<dbReference type="Pfam" id="PF06333">
    <property type="entry name" value="Med13_C"/>
    <property type="match status" value="1"/>
</dbReference>
<feature type="compositionally biased region" description="Acidic residues" evidence="9">
    <location>
        <begin position="321"/>
        <end position="338"/>
    </location>
</feature>
<evidence type="ECO:0000313" key="11">
    <source>
        <dbReference type="EMBL" id="KAJ1916082.1"/>
    </source>
</evidence>
<proteinExistence type="inferred from homology"/>
<feature type="region of interest" description="Disordered" evidence="9">
    <location>
        <begin position="1525"/>
        <end position="1549"/>
    </location>
</feature>
<feature type="region of interest" description="Disordered" evidence="9">
    <location>
        <begin position="2041"/>
        <end position="2062"/>
    </location>
</feature>
<evidence type="ECO:0000256" key="8">
    <source>
        <dbReference type="RuleBase" id="RU364134"/>
    </source>
</evidence>
<feature type="region of interest" description="Disordered" evidence="9">
    <location>
        <begin position="289"/>
        <end position="338"/>
    </location>
</feature>
<evidence type="ECO:0000256" key="5">
    <source>
        <dbReference type="ARBA" id="ARBA00023159"/>
    </source>
</evidence>
<dbReference type="Proteomes" id="UP001150538">
    <property type="component" value="Unassembled WGS sequence"/>
</dbReference>
<evidence type="ECO:0000256" key="7">
    <source>
        <dbReference type="ARBA" id="ARBA00023242"/>
    </source>
</evidence>
<evidence type="ECO:0000256" key="4">
    <source>
        <dbReference type="ARBA" id="ARBA00023015"/>
    </source>
</evidence>
<reference evidence="11" key="1">
    <citation type="submission" date="2022-07" db="EMBL/GenBank/DDBJ databases">
        <title>Phylogenomic reconstructions and comparative analyses of Kickxellomycotina fungi.</title>
        <authorList>
            <person name="Reynolds N.K."/>
            <person name="Stajich J.E."/>
            <person name="Barry K."/>
            <person name="Grigoriev I.V."/>
            <person name="Crous P."/>
            <person name="Smith M.E."/>
        </authorList>
    </citation>
    <scope>NUCLEOTIDE SEQUENCE</scope>
    <source>
        <strain evidence="11">NBRC 100468</strain>
    </source>
</reference>
<comment type="similarity">
    <text evidence="2 8">Belongs to the Mediator complex subunit 13 family.</text>
</comment>
<sequence>MISQFGAEAFIGIKPDSGNNSPKTPESGPCLSKFSPIYKLFEDALWNLIDSGIKDMGASRIGKSKWILSGGYNSMSNPNEPTGVNSNTTPEHHETQWQFHDEAGNRPSILPPNIFHGLGDKVKSEKRPLLIRLEMILSYNGILIIPTVKAMNSLQILSSEHFQQSIYKPNIVVSETSYLLNESNVFKVLLMPEGIFADIINEHNVPMSVSHRKHLEAQWRDAWCTFYCGRVIQPIDNSDKVITTIPQFVWVTLEESGKLLYYPTSLILVSTIPKTHSIAKRLGSLQTSAAQIQTHKQAESPEQSEKADKTDEKDSNISSTTDEEGEIGEIQEDGEIDDEIAPLEDNSKKSVPDDIPLFTQPKNKSRIDSLFENLAEITLTFEKEQKKMQAQMAEESNFLPEETPSQKPSAFIQKSPEKVKKEVLPVSGPVSYEAPKESNVEPPNKKTKTSDEAEKVDSLQENTADKHGAQGETKDFESFPAFAESSNVDRFNLDLPGVSDMDVIGDIGLDLDIQGDSMDLDKEFDFFDMNPEPTGRKDIQISEGITSGPRKKQNDDINFINDIGDSSKSISKSQGKERDTGKTSDDSAEMKDAASRAFSFDESLVDDTFFDNPFGQDSTVTTTAAAAATTTTITTGMSAPTNPAMTFSTQGSITELSVSKNSKDTNTLAYSFPTPTCTMSPDISLSQNTSKENNPFVDATSRDIEIPVDHPSMNLPKLTLAPDLSNLSSTKTKEVGREQTSTTITVGGVPEVYQPIEINFANTDVHGQLTYPDIDHELEESSEQYKPLLSHSAWAERILEKISSGQKKSRILHDKVDNSSKPSQPAKNKRKSTDGPSAPIHDQKNNLEPMKRIWEQTDAHLKFWLKLQKEKLEAWYSKGMTGEELKSPISETSKAENSTLSAIELSRASQPDSLTVFRLMDISSGSPVFSIKPFSLTFSPGSLSGTNSCDLTETPVEAEHKPTDVFGEDDLVTWVKNAATFHRKIDPDKLLEDIVINDDTDISELDNHKKREFSEHSKDYNRITLALSFYSKWVEFLEQFDLHSSSHKTKIIGEAQVGSNLRDTKTLSVVLSRKFGLNINDGSASGTIASANDYYIPGEGEGTLTSRLSNQVSVKSGLDLGLLSEIVRDNPPTNPRYGKFAIKSRRAASNRTPGHSPTQFSVSRGILSENLPPASIFFYSAGIVDKGLGIQLKQRYHESKTWAKYAFKEAMLKTGEIEEGEEGEEVGVGDNTQMAIGDTNLEVDMMGRQVRVNPDETVGLVAHASALRWWETMHIMPISGPKNIAWCGMCLPSESQESTADTLQQYLREVGSTYNSCNMGMFCMLPSSSANECISVPSHIVGNAAAYWTHISKECQKLGSFIAKTIIGSCEEDAGEEEQFKPWSDIEAIVVYLTIPEYQKTEDWLELSVALKEIQNSFEKVLLQSEEYRDLHGLSTTLILIPLPSRLLLSSLDPTNNLQHNNHLPSAREAAQYTYQKCTSLHRHRSANASTQSKSPKATYYRSAVMLSSPAYFQTTETITEPATVGTFDSKKSPVQDKQPKSAGLQSKDLLSPRIHSEEITGQEGHVDIKLNVYPKYREAQAGLAIHTTPGTIGTPLHQIQEQRGEAGIMHVVSTSVQRPGIRDLVKPDNFGSSLSKAILSNPVQRNDNPFTLHIAYKIVGPWVSVSWCDERGEYFSQNIISNKGPKRNDSVLTTEAASAIWNHTMNYRRYFGGKIRGIIAKVEQRIFLQELESWYSVISESVVAELGKDPEMKDTQQSRQPAFGLTDEASPVCEVAFTSISLRPNNEQYMAAEKVHRMNFSSNGISSPQNVCPFEFYIAPHSSSRDQSHLERSNIETKNLSTQVTKSTSAYDISSYSHITSPYKISHRSDSMSAAPSPTPPSASTIGHRHDHLTTAAESPNPGPSSEQQKPAHDTSYAYELESQIQPDHATIFVLPHPIPIMQAPCSDTQNIENSESDVIHSSLVTGFLIYAKNFSGTNPKHREALRPDNAAAGTSSTPLLSKTISAEYCEPARSLSVELVSIIDTKMLVKFYTQTKQQQQEQNLPQSSSATPPSAAQSLQPGPEAAIISNLGHIQYKQYHRPLISQQASWVSERAPQYLRTILRQYHDLGCLSNAIQRNVNNRSSPDTDNDFLPYHIWYVQKLDKVYQLVLNNIS</sequence>
<evidence type="ECO:0000256" key="6">
    <source>
        <dbReference type="ARBA" id="ARBA00023163"/>
    </source>
</evidence>
<dbReference type="GO" id="GO:0016592">
    <property type="term" value="C:mediator complex"/>
    <property type="evidence" value="ECO:0007669"/>
    <property type="project" value="InterPro"/>
</dbReference>